<dbReference type="InterPro" id="IPR000566">
    <property type="entry name" value="Lipocln_cytosolic_FA-bd_dom"/>
</dbReference>
<evidence type="ECO:0000313" key="4">
    <source>
        <dbReference type="Proteomes" id="UP000007648"/>
    </source>
</evidence>
<name>A0A7N4NTP7_SARHA</name>
<dbReference type="GeneTree" id="ENSGT00940000156713"/>
<dbReference type="GO" id="GO:0008289">
    <property type="term" value="F:lipid binding"/>
    <property type="evidence" value="ECO:0007669"/>
    <property type="project" value="InterPro"/>
</dbReference>
<dbReference type="InterPro" id="IPR012674">
    <property type="entry name" value="Calycin"/>
</dbReference>
<evidence type="ECO:0000259" key="2">
    <source>
        <dbReference type="Pfam" id="PF00061"/>
    </source>
</evidence>
<organism evidence="3 4">
    <name type="scientific">Sarcophilus harrisii</name>
    <name type="common">Tasmanian devil</name>
    <name type="synonym">Sarcophilus laniarius</name>
    <dbReference type="NCBI Taxonomy" id="9305"/>
    <lineage>
        <taxon>Eukaryota</taxon>
        <taxon>Metazoa</taxon>
        <taxon>Chordata</taxon>
        <taxon>Craniata</taxon>
        <taxon>Vertebrata</taxon>
        <taxon>Euteleostomi</taxon>
        <taxon>Mammalia</taxon>
        <taxon>Metatheria</taxon>
        <taxon>Dasyuromorphia</taxon>
        <taxon>Dasyuridae</taxon>
        <taxon>Sarcophilus</taxon>
    </lineage>
</organism>
<dbReference type="Proteomes" id="UP000007648">
    <property type="component" value="Unassembled WGS sequence"/>
</dbReference>
<dbReference type="PANTHER" id="PTHR11955">
    <property type="entry name" value="FATTY ACID BINDING PROTEIN"/>
    <property type="match status" value="1"/>
</dbReference>
<reference evidence="3" key="2">
    <citation type="submission" date="2025-08" db="UniProtKB">
        <authorList>
            <consortium name="Ensembl"/>
        </authorList>
    </citation>
    <scope>IDENTIFICATION</scope>
</reference>
<sequence>MTINQLKTQLLEQEFTNKNYWGKWKLVCHNFDENMKVPGVSFANRQVGNVTKRTVIISQEGGKAVMRTPRTFKNTGISFHLREKLEETTPDNSHCKYVESLDGDKLIHVQKWDGCGREERKGKKLELKILPKMNVEKHFYM</sequence>
<comment type="similarity">
    <text evidence="1">Belongs to the calycin superfamily. Fatty-acid binding protein (FABP) family.</text>
</comment>
<dbReference type="InParanoid" id="A0A7N4NTP7"/>
<keyword evidence="4" id="KW-1185">Reference proteome</keyword>
<reference evidence="3 4" key="1">
    <citation type="journal article" date="2011" name="Proc. Natl. Acad. Sci. U.S.A.">
        <title>Genetic diversity and population structure of the endangered marsupial Sarcophilus harrisii (Tasmanian devil).</title>
        <authorList>
            <person name="Miller W."/>
            <person name="Hayes V.M."/>
            <person name="Ratan A."/>
            <person name="Petersen D.C."/>
            <person name="Wittekindt N.E."/>
            <person name="Miller J."/>
            <person name="Walenz B."/>
            <person name="Knight J."/>
            <person name="Qi J."/>
            <person name="Zhao F."/>
            <person name="Wang Q."/>
            <person name="Bedoya-Reina O.C."/>
            <person name="Katiyar N."/>
            <person name="Tomsho L.P."/>
            <person name="Kasson L.M."/>
            <person name="Hardie R.A."/>
            <person name="Woodbridge P."/>
            <person name="Tindall E.A."/>
            <person name="Bertelsen M.F."/>
            <person name="Dixon D."/>
            <person name="Pyecroft S."/>
            <person name="Helgen K.M."/>
            <person name="Lesk A.M."/>
            <person name="Pringle T.H."/>
            <person name="Patterson N."/>
            <person name="Zhang Y."/>
            <person name="Kreiss A."/>
            <person name="Woods G.M."/>
            <person name="Jones M.E."/>
            <person name="Schuster S.C."/>
        </authorList>
    </citation>
    <scope>NUCLEOTIDE SEQUENCE [LARGE SCALE GENOMIC DNA]</scope>
</reference>
<dbReference type="AlphaFoldDB" id="A0A7N4NTP7"/>
<accession>A0A7N4NTP7</accession>
<reference evidence="3" key="3">
    <citation type="submission" date="2025-09" db="UniProtKB">
        <authorList>
            <consortium name="Ensembl"/>
        </authorList>
    </citation>
    <scope>IDENTIFICATION</scope>
</reference>
<dbReference type="Gene3D" id="2.40.128.20">
    <property type="match status" value="1"/>
</dbReference>
<feature type="domain" description="Lipocalin/cytosolic fatty-acid binding" evidence="2">
    <location>
        <begin position="22"/>
        <end position="116"/>
    </location>
</feature>
<dbReference type="SUPFAM" id="SSF50814">
    <property type="entry name" value="Lipocalins"/>
    <property type="match status" value="1"/>
</dbReference>
<dbReference type="Ensembl" id="ENSSHAT00000048703.1">
    <property type="protein sequence ID" value="ENSSHAP00000027015.1"/>
    <property type="gene ID" value="ENSSHAG00000025580.1"/>
</dbReference>
<evidence type="ECO:0000313" key="3">
    <source>
        <dbReference type="Ensembl" id="ENSSHAP00000027015.1"/>
    </source>
</evidence>
<dbReference type="Pfam" id="PF00061">
    <property type="entry name" value="Lipocalin"/>
    <property type="match status" value="1"/>
</dbReference>
<evidence type="ECO:0000256" key="1">
    <source>
        <dbReference type="ARBA" id="ARBA00008390"/>
    </source>
</evidence>
<proteinExistence type="inferred from homology"/>
<dbReference type="InterPro" id="IPR031259">
    <property type="entry name" value="ILBP"/>
</dbReference>
<protein>
    <recommendedName>
        <fullName evidence="2">Lipocalin/cytosolic fatty-acid binding domain-containing protein</fullName>
    </recommendedName>
</protein>